<evidence type="ECO:0000313" key="1">
    <source>
        <dbReference type="EMBL" id="MEA5518862.1"/>
    </source>
</evidence>
<comment type="caution">
    <text evidence="1">The sequence shown here is derived from an EMBL/GenBank/DDBJ whole genome shotgun (WGS) entry which is preliminary data.</text>
</comment>
<dbReference type="EMBL" id="JAYGHT010000017">
    <property type="protein sequence ID" value="MEA5518862.1"/>
    <property type="molecule type" value="Genomic_DNA"/>
</dbReference>
<protein>
    <recommendedName>
        <fullName evidence="3">PD-(D/E)XK endonuclease-like domain-containing protein</fullName>
    </recommendedName>
</protein>
<keyword evidence="2" id="KW-1185">Reference proteome</keyword>
<organism evidence="1 2">
    <name type="scientific">Limnoraphis robusta CCNP1315</name>
    <dbReference type="NCBI Taxonomy" id="3110306"/>
    <lineage>
        <taxon>Bacteria</taxon>
        <taxon>Bacillati</taxon>
        <taxon>Cyanobacteriota</taxon>
        <taxon>Cyanophyceae</taxon>
        <taxon>Oscillatoriophycideae</taxon>
        <taxon>Oscillatoriales</taxon>
        <taxon>Sirenicapillariaceae</taxon>
        <taxon>Limnoraphis</taxon>
    </lineage>
</organism>
<dbReference type="PANTHER" id="PTHR31340">
    <property type="entry name" value="MITOCHONDRIAL GENOME MAINTENANCE EXONUCLEASE 1"/>
    <property type="match status" value="1"/>
</dbReference>
<evidence type="ECO:0000313" key="2">
    <source>
        <dbReference type="Proteomes" id="UP001301728"/>
    </source>
</evidence>
<reference evidence="1 2" key="1">
    <citation type="submission" date="2023-12" db="EMBL/GenBank/DDBJ databases">
        <title>Baltic Sea Cyanobacteria.</title>
        <authorList>
            <person name="Delbaje E."/>
            <person name="Fewer D.P."/>
            <person name="Shishido T.K."/>
        </authorList>
    </citation>
    <scope>NUCLEOTIDE SEQUENCE [LARGE SCALE GENOMIC DNA]</scope>
    <source>
        <strain evidence="1 2">CCNP 1315</strain>
    </source>
</reference>
<dbReference type="RefSeq" id="WP_323275764.1">
    <property type="nucleotide sequence ID" value="NZ_JAYGHT010000017.1"/>
</dbReference>
<gene>
    <name evidence="1" type="ORF">VB854_07865</name>
</gene>
<proteinExistence type="predicted"/>
<accession>A0ABU5TVX6</accession>
<evidence type="ECO:0008006" key="3">
    <source>
        <dbReference type="Google" id="ProtNLM"/>
    </source>
</evidence>
<dbReference type="PANTHER" id="PTHR31340:SF3">
    <property type="entry name" value="MITOCHONDRIAL GENOME MAINTENANCE EXONUCLEASE 1"/>
    <property type="match status" value="1"/>
</dbReference>
<dbReference type="Proteomes" id="UP001301728">
    <property type="component" value="Unassembled WGS sequence"/>
</dbReference>
<sequence length="226" mass="26453">MNNKFWSNNPLPPYFGKACTKNGMGGMQDSRGNFLPSFTTIRDKMRSPAEKARLASWRKNKGSEANLACQIGRLGHRQIESYFKNGDKSCPVILQRHWEQALPVLNKIHHIRLLESPIFHYYEGYAGRVDCVGKFDNLPNEMVFEFKFSDRIRIYDEQKLQIAAYIGGLNRHYRHPYNVQIHHGILITITPNEVDLTFLDSPEVDQYWEKWKQEVSQFWSQYPNIA</sequence>
<name>A0ABU5TVX6_9CYAN</name>